<dbReference type="EMBL" id="BPLR01013953">
    <property type="protein sequence ID" value="GIY65034.1"/>
    <property type="molecule type" value="Genomic_DNA"/>
</dbReference>
<organism evidence="1 2">
    <name type="scientific">Caerostris extrusa</name>
    <name type="common">Bark spider</name>
    <name type="synonym">Caerostris bankana</name>
    <dbReference type="NCBI Taxonomy" id="172846"/>
    <lineage>
        <taxon>Eukaryota</taxon>
        <taxon>Metazoa</taxon>
        <taxon>Ecdysozoa</taxon>
        <taxon>Arthropoda</taxon>
        <taxon>Chelicerata</taxon>
        <taxon>Arachnida</taxon>
        <taxon>Araneae</taxon>
        <taxon>Araneomorphae</taxon>
        <taxon>Entelegynae</taxon>
        <taxon>Araneoidea</taxon>
        <taxon>Araneidae</taxon>
        <taxon>Caerostris</taxon>
    </lineage>
</organism>
<sequence length="98" mass="10905">MKIFRYPTSPVSLSFLCKQGDMVVNGKLGGRVTQGVVVRGKIFGNECRKQKGNEEILCSVLTSNSFVHRREISNHIVMCFPLKGNVSESYSHILLCSV</sequence>
<accession>A0AAV4V4W6</accession>
<dbReference type="AlphaFoldDB" id="A0AAV4V4W6"/>
<gene>
    <name evidence="1" type="ORF">CEXT_184401</name>
</gene>
<keyword evidence="2" id="KW-1185">Reference proteome</keyword>
<evidence type="ECO:0000313" key="1">
    <source>
        <dbReference type="EMBL" id="GIY65034.1"/>
    </source>
</evidence>
<protein>
    <submittedName>
        <fullName evidence="1">Uncharacterized protein</fullName>
    </submittedName>
</protein>
<evidence type="ECO:0000313" key="2">
    <source>
        <dbReference type="Proteomes" id="UP001054945"/>
    </source>
</evidence>
<name>A0AAV4V4W6_CAEEX</name>
<proteinExistence type="predicted"/>
<reference evidence="1 2" key="1">
    <citation type="submission" date="2021-06" db="EMBL/GenBank/DDBJ databases">
        <title>Caerostris extrusa draft genome.</title>
        <authorList>
            <person name="Kono N."/>
            <person name="Arakawa K."/>
        </authorList>
    </citation>
    <scope>NUCLEOTIDE SEQUENCE [LARGE SCALE GENOMIC DNA]</scope>
</reference>
<comment type="caution">
    <text evidence="1">The sequence shown here is derived from an EMBL/GenBank/DDBJ whole genome shotgun (WGS) entry which is preliminary data.</text>
</comment>
<dbReference type="Proteomes" id="UP001054945">
    <property type="component" value="Unassembled WGS sequence"/>
</dbReference>